<dbReference type="SUPFAM" id="SSF56601">
    <property type="entry name" value="beta-lactamase/transpeptidase-like"/>
    <property type="match status" value="1"/>
</dbReference>
<dbReference type="InterPro" id="IPR036950">
    <property type="entry name" value="PBP_transglycosylase"/>
</dbReference>
<proteinExistence type="inferred from homology"/>
<dbReference type="RefSeq" id="WP_090631314.1">
    <property type="nucleotide sequence ID" value="NZ_CVRB01000001.1"/>
</dbReference>
<dbReference type="SUPFAM" id="SSF53955">
    <property type="entry name" value="Lysozyme-like"/>
    <property type="match status" value="1"/>
</dbReference>
<dbReference type="GO" id="GO:0009002">
    <property type="term" value="F:serine-type D-Ala-D-Ala carboxypeptidase activity"/>
    <property type="evidence" value="ECO:0007669"/>
    <property type="project" value="UniProtKB-EC"/>
</dbReference>
<keyword evidence="10" id="KW-0133">Cell shape</keyword>
<dbReference type="GO" id="GO:0008658">
    <property type="term" value="F:penicillin binding"/>
    <property type="evidence" value="ECO:0007669"/>
    <property type="project" value="InterPro"/>
</dbReference>
<evidence type="ECO:0000256" key="3">
    <source>
        <dbReference type="ARBA" id="ARBA00022475"/>
    </source>
</evidence>
<keyword evidence="5" id="KW-0645">Protease</keyword>
<comment type="catalytic activity">
    <reaction evidence="17">
        <text>[GlcNAc-(1-&gt;4)-Mur2Ac(oyl-L-Ala-gamma-D-Glu-L-Lys-D-Ala-D-Ala)](n)-di-trans,octa-cis-undecaprenyl diphosphate + beta-D-GlcNAc-(1-&gt;4)-Mur2Ac(oyl-L-Ala-gamma-D-Glu-L-Lys-D-Ala-D-Ala)-di-trans,octa-cis-undecaprenyl diphosphate = [GlcNAc-(1-&gt;4)-Mur2Ac(oyl-L-Ala-gamma-D-Glu-L-Lys-D-Ala-D-Ala)](n+1)-di-trans,octa-cis-undecaprenyl diphosphate + di-trans,octa-cis-undecaprenyl diphosphate + H(+)</text>
        <dbReference type="Rhea" id="RHEA:23708"/>
        <dbReference type="Rhea" id="RHEA-COMP:9602"/>
        <dbReference type="Rhea" id="RHEA-COMP:9603"/>
        <dbReference type="ChEBI" id="CHEBI:15378"/>
        <dbReference type="ChEBI" id="CHEBI:58405"/>
        <dbReference type="ChEBI" id="CHEBI:60033"/>
        <dbReference type="ChEBI" id="CHEBI:78435"/>
        <dbReference type="EC" id="2.4.99.28"/>
    </reaction>
</comment>
<protein>
    <submittedName>
        <fullName evidence="21">Penicillin-binding protein, 1A family</fullName>
    </submittedName>
</protein>
<dbReference type="InterPro" id="IPR050396">
    <property type="entry name" value="Glycosyltr_51/Transpeptidase"/>
</dbReference>
<evidence type="ECO:0000256" key="16">
    <source>
        <dbReference type="ARBA" id="ARBA00034000"/>
    </source>
</evidence>
<keyword evidence="3" id="KW-1003">Cell membrane</keyword>
<keyword evidence="8 18" id="KW-0812">Transmembrane</keyword>
<dbReference type="FunFam" id="1.10.3810.10:FF:000001">
    <property type="entry name" value="Penicillin-binding protein 1A"/>
    <property type="match status" value="1"/>
</dbReference>
<keyword evidence="7" id="KW-0808">Transferase</keyword>
<comment type="similarity">
    <text evidence="2">In the N-terminal section; belongs to the glycosyltransferase 51 family.</text>
</comment>
<keyword evidence="22" id="KW-1185">Reference proteome</keyword>
<keyword evidence="14" id="KW-0511">Multifunctional enzyme</keyword>
<feature type="domain" description="Glycosyl transferase family 51" evidence="20">
    <location>
        <begin position="66"/>
        <end position="241"/>
    </location>
</feature>
<dbReference type="InterPro" id="IPR001264">
    <property type="entry name" value="Glyco_trans_51"/>
</dbReference>
<name>A0A0U1NSE5_9BACI</name>
<evidence type="ECO:0000256" key="6">
    <source>
        <dbReference type="ARBA" id="ARBA00022676"/>
    </source>
</evidence>
<dbReference type="InterPro" id="IPR023346">
    <property type="entry name" value="Lysozyme-like_dom_sf"/>
</dbReference>
<dbReference type="Pfam" id="PF00905">
    <property type="entry name" value="Transpeptidase"/>
    <property type="match status" value="1"/>
</dbReference>
<dbReference type="STRING" id="1499688.BN000_00861"/>
<evidence type="ECO:0000256" key="18">
    <source>
        <dbReference type="SAM" id="Phobius"/>
    </source>
</evidence>
<accession>A0A0U1NSE5</accession>
<dbReference type="GO" id="GO:0006508">
    <property type="term" value="P:proteolysis"/>
    <property type="evidence" value="ECO:0007669"/>
    <property type="project" value="UniProtKB-KW"/>
</dbReference>
<gene>
    <name evidence="21" type="ORF">BN000_00861</name>
</gene>
<reference evidence="22" key="1">
    <citation type="submission" date="2015-05" db="EMBL/GenBank/DDBJ databases">
        <authorList>
            <person name="Urmite Genomes"/>
        </authorList>
    </citation>
    <scope>NUCLEOTIDE SEQUENCE [LARGE SCALE GENOMIC DNA]</scope>
    <source>
        <strain evidence="22">LF1</strain>
    </source>
</reference>
<dbReference type="Gene3D" id="3.40.710.10">
    <property type="entry name" value="DD-peptidase/beta-lactamase superfamily"/>
    <property type="match status" value="1"/>
</dbReference>
<dbReference type="PANTHER" id="PTHR32282">
    <property type="entry name" value="BINDING PROTEIN TRANSPEPTIDASE, PUTATIVE-RELATED"/>
    <property type="match status" value="1"/>
</dbReference>
<evidence type="ECO:0000256" key="14">
    <source>
        <dbReference type="ARBA" id="ARBA00023268"/>
    </source>
</evidence>
<feature type="transmembrane region" description="Helical" evidence="18">
    <location>
        <begin position="20"/>
        <end position="44"/>
    </location>
</feature>
<evidence type="ECO:0000256" key="1">
    <source>
        <dbReference type="ARBA" id="ARBA00007090"/>
    </source>
</evidence>
<keyword evidence="4" id="KW-0121">Carboxypeptidase</keyword>
<keyword evidence="9" id="KW-0378">Hydrolase</keyword>
<evidence type="ECO:0000256" key="11">
    <source>
        <dbReference type="ARBA" id="ARBA00022984"/>
    </source>
</evidence>
<keyword evidence="15" id="KW-0961">Cell wall biogenesis/degradation</keyword>
<evidence type="ECO:0000256" key="5">
    <source>
        <dbReference type="ARBA" id="ARBA00022670"/>
    </source>
</evidence>
<evidence type="ECO:0000256" key="9">
    <source>
        <dbReference type="ARBA" id="ARBA00022801"/>
    </source>
</evidence>
<keyword evidence="6" id="KW-0328">Glycosyltransferase</keyword>
<dbReference type="Pfam" id="PF00912">
    <property type="entry name" value="Transgly"/>
    <property type="match status" value="1"/>
</dbReference>
<comment type="similarity">
    <text evidence="1">In the C-terminal section; belongs to the transpeptidase family.</text>
</comment>
<evidence type="ECO:0000256" key="8">
    <source>
        <dbReference type="ARBA" id="ARBA00022692"/>
    </source>
</evidence>
<evidence type="ECO:0000256" key="17">
    <source>
        <dbReference type="ARBA" id="ARBA00049902"/>
    </source>
</evidence>
<dbReference type="GO" id="GO:0008360">
    <property type="term" value="P:regulation of cell shape"/>
    <property type="evidence" value="ECO:0007669"/>
    <property type="project" value="UniProtKB-KW"/>
</dbReference>
<dbReference type="Gene3D" id="1.10.3810.10">
    <property type="entry name" value="Biosynthetic peptidoglycan transglycosylase-like"/>
    <property type="match status" value="1"/>
</dbReference>
<keyword evidence="13 18" id="KW-0472">Membrane</keyword>
<comment type="catalytic activity">
    <reaction evidence="16">
        <text>Preferential cleavage: (Ac)2-L-Lys-D-Ala-|-D-Ala. Also transpeptidation of peptidyl-alanyl moieties that are N-acyl substituents of D-alanine.</text>
        <dbReference type="EC" id="3.4.16.4"/>
    </reaction>
</comment>
<dbReference type="InterPro" id="IPR001460">
    <property type="entry name" value="PCN-bd_Tpept"/>
</dbReference>
<evidence type="ECO:0000256" key="4">
    <source>
        <dbReference type="ARBA" id="ARBA00022645"/>
    </source>
</evidence>
<dbReference type="PANTHER" id="PTHR32282:SF32">
    <property type="entry name" value="PENICILLIN-BINDING PROTEIN 2A"/>
    <property type="match status" value="1"/>
</dbReference>
<dbReference type="NCBIfam" id="TIGR02074">
    <property type="entry name" value="PBP_1a_fam"/>
    <property type="match status" value="1"/>
</dbReference>
<evidence type="ECO:0000313" key="22">
    <source>
        <dbReference type="Proteomes" id="UP000199087"/>
    </source>
</evidence>
<organism evidence="21 22">
    <name type="scientific">Neobacillus massiliamazoniensis</name>
    <dbReference type="NCBI Taxonomy" id="1499688"/>
    <lineage>
        <taxon>Bacteria</taxon>
        <taxon>Bacillati</taxon>
        <taxon>Bacillota</taxon>
        <taxon>Bacilli</taxon>
        <taxon>Bacillales</taxon>
        <taxon>Bacillaceae</taxon>
        <taxon>Neobacillus</taxon>
    </lineage>
</organism>
<evidence type="ECO:0000256" key="15">
    <source>
        <dbReference type="ARBA" id="ARBA00023316"/>
    </source>
</evidence>
<dbReference type="GO" id="GO:0030288">
    <property type="term" value="C:outer membrane-bounded periplasmic space"/>
    <property type="evidence" value="ECO:0007669"/>
    <property type="project" value="TreeGrafter"/>
</dbReference>
<sequence>MDKLHLIWEMFVRFWKKKHLTQIVLLAFLVFILVTIVYFGWLAYSANVESLQQGLSQSTVVYDKDGKVASNISTNRTKGVKIAELPKYVPNAVVAIEDERFYSHGGFDIKGMTRAFFGNLFAGRITGGGSTITQQLVKNALLSPEQTIKRKAEELFLSVKIDKVYSKDEILQMYLNQVYFGSGAWGIGNASKKYFNKDIKDVSISEAAMLAGLLHAPSSLDPYKHYDAAMQRRDVVLGKMKDQGMITSAEYKQAKAEKIVLQDGGGSYIERKHPYYVDAVLNEAISRYGLTQEEILTRGYKIYTEMDQNMQTGLENVYSKNYLFPRGKGDVMAQSGAVLMDPASAGVRALVGGRGDYSFRGFNRATQLQAQPGSTMKPLAVYTPALEQGYNYSSQLEDKPNMFGDYKPENFSRTFQGEVPMYKAVEDSLNVPAVWLLNQMGLNKGIDSVKRFGIPVTKQDQNLALALGGMSKGVSPLQMADAYSTFPNGGKRMDSHLITKIVGPTGNIIAEHKPNSTKVTSKSVTDQMTSMLLNVVESGTGARAQIPNVQIAAKTGSTQLPYNDISGTKDQWMVGYTPNLVGSVWVGYDQTDREHYLPGSSETVAVPLFKEIMSSALPYVPQEQFNVVSINDQLAGKTRTKEEIAKQAQKISEELNANAQKLGQTIKEQAPNWKKGLDQAMQNIGNAVNSLVNKLQSLRQ</sequence>
<dbReference type="GO" id="GO:0071555">
    <property type="term" value="P:cell wall organization"/>
    <property type="evidence" value="ECO:0007669"/>
    <property type="project" value="UniProtKB-KW"/>
</dbReference>
<evidence type="ECO:0000256" key="7">
    <source>
        <dbReference type="ARBA" id="ARBA00022679"/>
    </source>
</evidence>
<keyword evidence="11" id="KW-0573">Peptidoglycan synthesis</keyword>
<evidence type="ECO:0000259" key="19">
    <source>
        <dbReference type="Pfam" id="PF00905"/>
    </source>
</evidence>
<dbReference type="AlphaFoldDB" id="A0A0U1NSE5"/>
<dbReference type="GO" id="GO:0008955">
    <property type="term" value="F:peptidoglycan glycosyltransferase activity"/>
    <property type="evidence" value="ECO:0007669"/>
    <property type="project" value="UniProtKB-EC"/>
</dbReference>
<evidence type="ECO:0000256" key="10">
    <source>
        <dbReference type="ARBA" id="ARBA00022960"/>
    </source>
</evidence>
<evidence type="ECO:0000259" key="20">
    <source>
        <dbReference type="Pfam" id="PF00912"/>
    </source>
</evidence>
<dbReference type="EMBL" id="CVRB01000001">
    <property type="protein sequence ID" value="CRK80970.1"/>
    <property type="molecule type" value="Genomic_DNA"/>
</dbReference>
<evidence type="ECO:0000256" key="13">
    <source>
        <dbReference type="ARBA" id="ARBA00023136"/>
    </source>
</evidence>
<dbReference type="InterPro" id="IPR012338">
    <property type="entry name" value="Beta-lactam/transpept-like"/>
</dbReference>
<evidence type="ECO:0000313" key="21">
    <source>
        <dbReference type="EMBL" id="CRK80970.1"/>
    </source>
</evidence>
<keyword evidence="12 18" id="KW-1133">Transmembrane helix</keyword>
<evidence type="ECO:0000256" key="2">
    <source>
        <dbReference type="ARBA" id="ARBA00007739"/>
    </source>
</evidence>
<feature type="domain" description="Penicillin-binding protein transpeptidase" evidence="19">
    <location>
        <begin position="336"/>
        <end position="613"/>
    </location>
</feature>
<evidence type="ECO:0000256" key="12">
    <source>
        <dbReference type="ARBA" id="ARBA00022989"/>
    </source>
</evidence>
<dbReference type="OrthoDB" id="9766909at2"/>
<dbReference type="GO" id="GO:0009252">
    <property type="term" value="P:peptidoglycan biosynthetic process"/>
    <property type="evidence" value="ECO:0007669"/>
    <property type="project" value="UniProtKB-KW"/>
</dbReference>
<dbReference type="Proteomes" id="UP000199087">
    <property type="component" value="Unassembled WGS sequence"/>
</dbReference>